<feature type="domain" description="PIN" evidence="1">
    <location>
        <begin position="7"/>
        <end position="131"/>
    </location>
</feature>
<dbReference type="PANTHER" id="PTHR42188:SF1">
    <property type="entry name" value="23S RRNA-SPECIFIC ENDONUCLEASE VAPC20"/>
    <property type="match status" value="1"/>
</dbReference>
<organism evidence="2">
    <name type="scientific">marine sediment metagenome</name>
    <dbReference type="NCBI Taxonomy" id="412755"/>
    <lineage>
        <taxon>unclassified sequences</taxon>
        <taxon>metagenomes</taxon>
        <taxon>ecological metagenomes</taxon>
    </lineage>
</organism>
<name>A0A0F9KAZ6_9ZZZZ</name>
<sequence>MEDKPLIFIDSNYWIYLFDQTTLEHKYIKDHFEKVYDSAKLAVNVVVMVEVMHYLIKRLGSSLAKEKWNLFSSMDFIIGNLEYNDLDSVFLELSNYTHTGIGGRDATILAFLKSNNITKFCTHDKSFKKIPDLEIIDPVPNKH</sequence>
<evidence type="ECO:0000313" key="2">
    <source>
        <dbReference type="EMBL" id="KKM79339.1"/>
    </source>
</evidence>
<proteinExistence type="predicted"/>
<accession>A0A0F9KAZ6</accession>
<dbReference type="InterPro" id="IPR029060">
    <property type="entry name" value="PIN-like_dom_sf"/>
</dbReference>
<protein>
    <recommendedName>
        <fullName evidence="1">PIN domain-containing protein</fullName>
    </recommendedName>
</protein>
<dbReference type="SUPFAM" id="SSF88723">
    <property type="entry name" value="PIN domain-like"/>
    <property type="match status" value="1"/>
</dbReference>
<comment type="caution">
    <text evidence="2">The sequence shown here is derived from an EMBL/GenBank/DDBJ whole genome shotgun (WGS) entry which is preliminary data.</text>
</comment>
<dbReference type="AlphaFoldDB" id="A0A0F9KAZ6"/>
<dbReference type="GO" id="GO:0004521">
    <property type="term" value="F:RNA endonuclease activity"/>
    <property type="evidence" value="ECO:0007669"/>
    <property type="project" value="InterPro"/>
</dbReference>
<dbReference type="InterPro" id="IPR002716">
    <property type="entry name" value="PIN_dom"/>
</dbReference>
<dbReference type="Pfam" id="PF01850">
    <property type="entry name" value="PIN"/>
    <property type="match status" value="1"/>
</dbReference>
<dbReference type="InterPro" id="IPR039018">
    <property type="entry name" value="VapC20-like"/>
</dbReference>
<gene>
    <name evidence="2" type="ORF">LCGC14_1350880</name>
</gene>
<reference evidence="2" key="1">
    <citation type="journal article" date="2015" name="Nature">
        <title>Complex archaea that bridge the gap between prokaryotes and eukaryotes.</title>
        <authorList>
            <person name="Spang A."/>
            <person name="Saw J.H."/>
            <person name="Jorgensen S.L."/>
            <person name="Zaremba-Niedzwiedzka K."/>
            <person name="Martijn J."/>
            <person name="Lind A.E."/>
            <person name="van Eijk R."/>
            <person name="Schleper C."/>
            <person name="Guy L."/>
            <person name="Ettema T.J."/>
        </authorList>
    </citation>
    <scope>NUCLEOTIDE SEQUENCE</scope>
</reference>
<dbReference type="PANTHER" id="PTHR42188">
    <property type="entry name" value="23S RRNA-SPECIFIC ENDONUCLEASE VAPC20"/>
    <property type="match status" value="1"/>
</dbReference>
<dbReference type="Gene3D" id="3.40.50.1010">
    <property type="entry name" value="5'-nuclease"/>
    <property type="match status" value="1"/>
</dbReference>
<evidence type="ECO:0000259" key="1">
    <source>
        <dbReference type="Pfam" id="PF01850"/>
    </source>
</evidence>
<dbReference type="EMBL" id="LAZR01008348">
    <property type="protein sequence ID" value="KKM79339.1"/>
    <property type="molecule type" value="Genomic_DNA"/>
</dbReference>
<dbReference type="GO" id="GO:0016075">
    <property type="term" value="P:rRNA catabolic process"/>
    <property type="evidence" value="ECO:0007669"/>
    <property type="project" value="TreeGrafter"/>
</dbReference>